<comment type="caution">
    <text evidence="1">The sequence shown here is derived from an EMBL/GenBank/DDBJ whole genome shotgun (WGS) entry which is preliminary data.</text>
</comment>
<evidence type="ECO:0000313" key="2">
    <source>
        <dbReference type="Proteomes" id="UP000759103"/>
    </source>
</evidence>
<organism evidence="1 2">
    <name type="scientific">Sphingomonas citri</name>
    <dbReference type="NCBI Taxonomy" id="2862499"/>
    <lineage>
        <taxon>Bacteria</taxon>
        <taxon>Pseudomonadati</taxon>
        <taxon>Pseudomonadota</taxon>
        <taxon>Alphaproteobacteria</taxon>
        <taxon>Sphingomonadales</taxon>
        <taxon>Sphingomonadaceae</taxon>
        <taxon>Sphingomonas</taxon>
    </lineage>
</organism>
<dbReference type="InterPro" id="IPR038695">
    <property type="entry name" value="Saro_0823-like_sf"/>
</dbReference>
<dbReference type="Pfam" id="PF02643">
    <property type="entry name" value="DUF192"/>
    <property type="match status" value="1"/>
</dbReference>
<keyword evidence="2" id="KW-1185">Reference proteome</keyword>
<evidence type="ECO:0000313" key="1">
    <source>
        <dbReference type="EMBL" id="MBW6530977.1"/>
    </source>
</evidence>
<protein>
    <submittedName>
        <fullName evidence="1">DUF192 domain-containing protein</fullName>
    </submittedName>
</protein>
<dbReference type="PANTHER" id="PTHR37953:SF1">
    <property type="entry name" value="UPF0127 PROTEIN MJ1496"/>
    <property type="match status" value="1"/>
</dbReference>
<dbReference type="PANTHER" id="PTHR37953">
    <property type="entry name" value="UPF0127 PROTEIN MJ1496"/>
    <property type="match status" value="1"/>
</dbReference>
<dbReference type="InterPro" id="IPR003795">
    <property type="entry name" value="DUF192"/>
</dbReference>
<accession>A0ABS7BN01</accession>
<proteinExistence type="predicted"/>
<reference evidence="1 2" key="1">
    <citation type="submission" date="2021-07" db="EMBL/GenBank/DDBJ databases">
        <title>Sphingomonas sp.</title>
        <authorList>
            <person name="Feng G."/>
            <person name="Li J."/>
            <person name="Pan M."/>
        </authorList>
    </citation>
    <scope>NUCLEOTIDE SEQUENCE [LARGE SCALE GENOMIC DNA]</scope>
    <source>
        <strain evidence="1 2">RRHST34</strain>
    </source>
</reference>
<dbReference type="Gene3D" id="2.60.120.1140">
    <property type="entry name" value="Protein of unknown function DUF192"/>
    <property type="match status" value="1"/>
</dbReference>
<dbReference type="Proteomes" id="UP000759103">
    <property type="component" value="Unassembled WGS sequence"/>
</dbReference>
<sequence length="135" mass="14254">MTSETTNAQRRTMPVTIESGGKRHTFRAEVAETAAQQAQGLMFRTDLQPDDAMLFAPYPAGGGAPQVAEFWMKNTPLSLDIVFIRADHSIAAIAPSTTPLSEAKVSSGEPVAAVLELVGGRAATLGIAVGDRVSW</sequence>
<dbReference type="EMBL" id="JAHXZN010000002">
    <property type="protein sequence ID" value="MBW6530977.1"/>
    <property type="molecule type" value="Genomic_DNA"/>
</dbReference>
<gene>
    <name evidence="1" type="ORF">KZ820_09545</name>
</gene>
<name>A0ABS7BN01_9SPHN</name>